<name>A0A4P9WXZ8_9FUNG</name>
<organism evidence="2 3">
    <name type="scientific">Caulochytrium protostelioides</name>
    <dbReference type="NCBI Taxonomy" id="1555241"/>
    <lineage>
        <taxon>Eukaryota</taxon>
        <taxon>Fungi</taxon>
        <taxon>Fungi incertae sedis</taxon>
        <taxon>Chytridiomycota</taxon>
        <taxon>Chytridiomycota incertae sedis</taxon>
        <taxon>Chytridiomycetes</taxon>
        <taxon>Caulochytriales</taxon>
        <taxon>Caulochytriaceae</taxon>
        <taxon>Caulochytrium</taxon>
    </lineage>
</organism>
<evidence type="ECO:0000256" key="1">
    <source>
        <dbReference type="SAM" id="MobiDB-lite"/>
    </source>
</evidence>
<dbReference type="EMBL" id="ML009391">
    <property type="protein sequence ID" value="RKO97148.1"/>
    <property type="molecule type" value="Genomic_DNA"/>
</dbReference>
<dbReference type="Proteomes" id="UP000268535">
    <property type="component" value="Unassembled WGS sequence"/>
</dbReference>
<protein>
    <submittedName>
        <fullName evidence="2">Uncharacterized protein</fullName>
    </submittedName>
</protein>
<proteinExistence type="predicted"/>
<feature type="compositionally biased region" description="Basic and acidic residues" evidence="1">
    <location>
        <begin position="114"/>
        <end position="123"/>
    </location>
</feature>
<sequence>MEHQLPLEPSMGVGLPITPFELGDDAESWLGLFEAQAAMSTRSGASNVTPTCRWVPCCDKLSGTPSRPKSTKPLWSPEPSNTVQEIHDVLMRQQDFANEGVRVYGLPQGNLREQGSRREDRRPKEGRRFKKDWRPIDATSTAATRGRSEMRSHSCQQKGHFEAHGPLAAKEVVCGDQRRWPLL</sequence>
<feature type="region of interest" description="Disordered" evidence="1">
    <location>
        <begin position="107"/>
        <end position="162"/>
    </location>
</feature>
<accession>A0A4P9WXZ8</accession>
<gene>
    <name evidence="2" type="ORF">CAUPRSCDRAFT_11168</name>
</gene>
<dbReference type="AlphaFoldDB" id="A0A4P9WXZ8"/>
<evidence type="ECO:0000313" key="3">
    <source>
        <dbReference type="Proteomes" id="UP000268535"/>
    </source>
</evidence>
<reference evidence="3" key="1">
    <citation type="journal article" date="2018" name="Nat. Microbiol.">
        <title>Leveraging single-cell genomics to expand the fungal tree of life.</title>
        <authorList>
            <person name="Ahrendt S.R."/>
            <person name="Quandt C.A."/>
            <person name="Ciobanu D."/>
            <person name="Clum A."/>
            <person name="Salamov A."/>
            <person name="Andreopoulos B."/>
            <person name="Cheng J.F."/>
            <person name="Woyke T."/>
            <person name="Pelin A."/>
            <person name="Henrissat B."/>
            <person name="Reynolds N.K."/>
            <person name="Benny G.L."/>
            <person name="Smith M.E."/>
            <person name="James T.Y."/>
            <person name="Grigoriev I.V."/>
        </authorList>
    </citation>
    <scope>NUCLEOTIDE SEQUENCE [LARGE SCALE GENOMIC DNA]</scope>
    <source>
        <strain evidence="3">ATCC 52028</strain>
    </source>
</reference>
<evidence type="ECO:0000313" key="2">
    <source>
        <dbReference type="EMBL" id="RKO97148.1"/>
    </source>
</evidence>